<dbReference type="AlphaFoldDB" id="X1NWE6"/>
<organism evidence="2">
    <name type="scientific">marine sediment metagenome</name>
    <dbReference type="NCBI Taxonomy" id="412755"/>
    <lineage>
        <taxon>unclassified sequences</taxon>
        <taxon>metagenomes</taxon>
        <taxon>ecological metagenomes</taxon>
    </lineage>
</organism>
<feature type="non-terminal residue" evidence="2">
    <location>
        <position position="1"/>
    </location>
</feature>
<name>X1NWE6_9ZZZZ</name>
<gene>
    <name evidence="2" type="ORF">S06H3_51200</name>
</gene>
<comment type="caution">
    <text evidence="2">The sequence shown here is derived from an EMBL/GenBank/DDBJ whole genome shotgun (WGS) entry which is preliminary data.</text>
</comment>
<dbReference type="EMBL" id="BARV01032478">
    <property type="protein sequence ID" value="GAI34526.1"/>
    <property type="molecule type" value="Genomic_DNA"/>
</dbReference>
<protein>
    <submittedName>
        <fullName evidence="2">Uncharacterized protein</fullName>
    </submittedName>
</protein>
<evidence type="ECO:0000313" key="2">
    <source>
        <dbReference type="EMBL" id="GAI34526.1"/>
    </source>
</evidence>
<feature type="region of interest" description="Disordered" evidence="1">
    <location>
        <begin position="168"/>
        <end position="217"/>
    </location>
</feature>
<reference evidence="2" key="1">
    <citation type="journal article" date="2014" name="Front. Microbiol.">
        <title>High frequency of phylogenetically diverse reductive dehalogenase-homologous genes in deep subseafloor sedimentary metagenomes.</title>
        <authorList>
            <person name="Kawai M."/>
            <person name="Futagami T."/>
            <person name="Toyoda A."/>
            <person name="Takaki Y."/>
            <person name="Nishi S."/>
            <person name="Hori S."/>
            <person name="Arai W."/>
            <person name="Tsubouchi T."/>
            <person name="Morono Y."/>
            <person name="Uchiyama I."/>
            <person name="Ito T."/>
            <person name="Fujiyama A."/>
            <person name="Inagaki F."/>
            <person name="Takami H."/>
        </authorList>
    </citation>
    <scope>NUCLEOTIDE SEQUENCE</scope>
    <source>
        <strain evidence="2">Expedition CK06-06</strain>
    </source>
</reference>
<sequence length="217" mass="23846">GFAPIRFFQASIAAITGAEIKTVNFYTTLSTGDWENPENVQGEPEVLPTGDINSFSEVNSAIYKTGPKNIVCDNFQVTNVEEKIFQSAKIKFSFAIGENEPDILQIEQPTTSSEPEINSTSSEESTSFWNKIKNFFSALGTKIAEIAKTLVIKIVSIAKAEEETLPINTDTEDIPPIDTNIEPVDINENIDSDSSDISDDSVEPEEQSDELILGFQL</sequence>
<evidence type="ECO:0000256" key="1">
    <source>
        <dbReference type="SAM" id="MobiDB-lite"/>
    </source>
</evidence>
<feature type="compositionally biased region" description="Acidic residues" evidence="1">
    <location>
        <begin position="188"/>
        <end position="209"/>
    </location>
</feature>
<accession>X1NWE6</accession>
<proteinExistence type="predicted"/>